<reference evidence="1 2" key="1">
    <citation type="submission" date="2019-11" db="EMBL/GenBank/DDBJ databases">
        <title>Pedobacter petrophilus genome.</title>
        <authorList>
            <person name="Feldbauer M.J."/>
            <person name="Newman J.D."/>
        </authorList>
    </citation>
    <scope>NUCLEOTIDE SEQUENCE [LARGE SCALE GENOMIC DNA]</scope>
    <source>
        <strain evidence="1 2">LMG 29686</strain>
    </source>
</reference>
<evidence type="ECO:0000313" key="2">
    <source>
        <dbReference type="Proteomes" id="UP000487757"/>
    </source>
</evidence>
<dbReference type="SUPFAM" id="SSF47336">
    <property type="entry name" value="ACP-like"/>
    <property type="match status" value="1"/>
</dbReference>
<accession>A0A7K0G3K1</accession>
<evidence type="ECO:0000313" key="1">
    <source>
        <dbReference type="EMBL" id="MRX78387.1"/>
    </source>
</evidence>
<dbReference type="RefSeq" id="WP_154282792.1">
    <property type="nucleotide sequence ID" value="NZ_JBHUJQ010000001.1"/>
</dbReference>
<keyword evidence="2" id="KW-1185">Reference proteome</keyword>
<protein>
    <submittedName>
        <fullName evidence="1">Acyl carrier protein</fullName>
    </submittedName>
</protein>
<proteinExistence type="predicted"/>
<dbReference type="Gene3D" id="1.10.1200.10">
    <property type="entry name" value="ACP-like"/>
    <property type="match status" value="1"/>
</dbReference>
<gene>
    <name evidence="1" type="ORF">GJU39_20090</name>
</gene>
<dbReference type="AlphaFoldDB" id="A0A7K0G3K1"/>
<dbReference type="EMBL" id="WKKH01000050">
    <property type="protein sequence ID" value="MRX78387.1"/>
    <property type="molecule type" value="Genomic_DNA"/>
</dbReference>
<organism evidence="1 2">
    <name type="scientific">Pedobacter petrophilus</name>
    <dbReference type="NCBI Taxonomy" id="1908241"/>
    <lineage>
        <taxon>Bacteria</taxon>
        <taxon>Pseudomonadati</taxon>
        <taxon>Bacteroidota</taxon>
        <taxon>Sphingobacteriia</taxon>
        <taxon>Sphingobacteriales</taxon>
        <taxon>Sphingobacteriaceae</taxon>
        <taxon>Pedobacter</taxon>
    </lineage>
</organism>
<dbReference type="InterPro" id="IPR036736">
    <property type="entry name" value="ACP-like_sf"/>
</dbReference>
<dbReference type="Proteomes" id="UP000487757">
    <property type="component" value="Unassembled WGS sequence"/>
</dbReference>
<name>A0A7K0G3K1_9SPHI</name>
<sequence length="80" mass="9159">MNNLEKLKHAFSEALSIPIDQVNEELKYQGIAEWDSVSHMFLVEAIETTFNLTIAIEDVLEMSSFANVKQVLTKLRITFD</sequence>
<dbReference type="OrthoDB" id="5326335at2"/>
<comment type="caution">
    <text evidence="1">The sequence shown here is derived from an EMBL/GenBank/DDBJ whole genome shotgun (WGS) entry which is preliminary data.</text>
</comment>